<name>A0A1X1EK59_PANCY</name>
<proteinExistence type="predicted"/>
<dbReference type="EMBL" id="CP024770">
    <property type="protein sequence ID" value="QGY32360.1"/>
    <property type="molecule type" value="Genomic_DNA"/>
</dbReference>
<dbReference type="EMBL" id="CP024770">
    <property type="protein sequence ID" value="QGY32564.1"/>
    <property type="molecule type" value="Genomic_DNA"/>
</dbReference>
<protein>
    <submittedName>
        <fullName evidence="4">DUF1471 domain-containing protein</fullName>
    </submittedName>
</protein>
<accession>A0A1X1EK59</accession>
<organism evidence="4 9">
    <name type="scientific">Pantoea cypripedii</name>
    <name type="common">Pectobacterium cypripedii</name>
    <name type="synonym">Erwinia cypripedii</name>
    <dbReference type="NCBI Taxonomy" id="55209"/>
    <lineage>
        <taxon>Bacteria</taxon>
        <taxon>Pseudomonadati</taxon>
        <taxon>Pseudomonadota</taxon>
        <taxon>Gammaproteobacteria</taxon>
        <taxon>Enterobacterales</taxon>
        <taxon>Erwiniaceae</taxon>
        <taxon>Pantoea</taxon>
    </lineage>
</organism>
<evidence type="ECO:0000313" key="7">
    <source>
        <dbReference type="EMBL" id="QGY32564.1"/>
    </source>
</evidence>
<feature type="chain" id="PRO_5011083361" evidence="1">
    <location>
        <begin position="23"/>
        <end position="69"/>
    </location>
</feature>
<reference evidence="6 10" key="2">
    <citation type="submission" date="2017-11" db="EMBL/GenBank/DDBJ databases">
        <title>Genome sequence of Pantoea cypripedii NE1.</title>
        <authorList>
            <person name="Nascimento F.X."/>
        </authorList>
    </citation>
    <scope>NUCLEOTIDE SEQUENCE [LARGE SCALE GENOMIC DNA]</scope>
    <source>
        <strain evidence="6 10">NE1</strain>
        <plasmid evidence="6">pNE1B</plasmid>
        <plasmid evidence="10">pne1b</plasmid>
    </source>
</reference>
<gene>
    <name evidence="6" type="ORF">CUN67_25595</name>
    <name evidence="7" type="ORF">CUN67_26780</name>
    <name evidence="8" type="ORF">CUN67_28305</name>
    <name evidence="4" type="ORF">HA50_21750</name>
    <name evidence="5" type="ORF">HA50_23925</name>
    <name evidence="3" type="ORF">HA50_27955</name>
    <name evidence="2" type="ORF">HA50_28540</name>
</gene>
<dbReference type="STRING" id="55209.HA50_21750"/>
<dbReference type="EMBL" id="MLJI01000002">
    <property type="protein sequence ID" value="ORM89658.1"/>
    <property type="molecule type" value="Genomic_DNA"/>
</dbReference>
<dbReference type="SUPFAM" id="SSF159871">
    <property type="entry name" value="YdgH-like"/>
    <property type="match status" value="1"/>
</dbReference>
<evidence type="ECO:0000256" key="1">
    <source>
        <dbReference type="SAM" id="SignalP"/>
    </source>
</evidence>
<evidence type="ECO:0000313" key="3">
    <source>
        <dbReference type="EMBL" id="ORM88242.1"/>
    </source>
</evidence>
<dbReference type="EMBL" id="MLJI01000002">
    <property type="protein sequence ID" value="ORM89276.1"/>
    <property type="molecule type" value="Genomic_DNA"/>
</dbReference>
<dbReference type="Proteomes" id="UP000193749">
    <property type="component" value="Unassembled WGS sequence"/>
</dbReference>
<evidence type="ECO:0000313" key="2">
    <source>
        <dbReference type="EMBL" id="ORM87889.1"/>
    </source>
</evidence>
<dbReference type="RefSeq" id="WP_013508023.1">
    <property type="nucleotide sequence ID" value="NZ_CP024770.1"/>
</dbReference>
<feature type="signal peptide" evidence="1">
    <location>
        <begin position="1"/>
        <end position="22"/>
    </location>
</feature>
<geneLocation type="plasmid" evidence="10">
    <name>pne1b</name>
</geneLocation>
<evidence type="ECO:0000313" key="10">
    <source>
        <dbReference type="Proteomes" id="UP000502005"/>
    </source>
</evidence>
<evidence type="ECO:0000313" key="8">
    <source>
        <dbReference type="EMBL" id="QGY32843.1"/>
    </source>
</evidence>
<keyword evidence="6" id="KW-0614">Plasmid</keyword>
<evidence type="ECO:0000313" key="9">
    <source>
        <dbReference type="Proteomes" id="UP000193749"/>
    </source>
</evidence>
<dbReference type="OrthoDB" id="6521986at2"/>
<geneLocation type="plasmid" evidence="6">
    <name>pNE1B</name>
</geneLocation>
<dbReference type="EMBL" id="MLJI01000003">
    <property type="protein sequence ID" value="ORM87889.1"/>
    <property type="molecule type" value="Genomic_DNA"/>
</dbReference>
<evidence type="ECO:0000313" key="4">
    <source>
        <dbReference type="EMBL" id="ORM89276.1"/>
    </source>
</evidence>
<keyword evidence="9" id="KW-1185">Reference proteome</keyword>
<dbReference type="AlphaFoldDB" id="A0A1X1EK59"/>
<sequence length="69" mass="6956">MKSIKTFVAVAALSLVSFGSFAQSITASASTLDGAEAKIAAQAKQAGASYKITGARVDNGAYLSAELTK</sequence>
<dbReference type="EMBL" id="CP024770">
    <property type="protein sequence ID" value="QGY32843.1"/>
    <property type="molecule type" value="Genomic_DNA"/>
</dbReference>
<dbReference type="EMBL" id="MLJI01000003">
    <property type="protein sequence ID" value="ORM88242.1"/>
    <property type="molecule type" value="Genomic_DNA"/>
</dbReference>
<dbReference type="InterPro" id="IPR036275">
    <property type="entry name" value="YdgH-like_sf"/>
</dbReference>
<evidence type="ECO:0000313" key="5">
    <source>
        <dbReference type="EMBL" id="ORM89658.1"/>
    </source>
</evidence>
<evidence type="ECO:0000313" key="6">
    <source>
        <dbReference type="EMBL" id="QGY32360.1"/>
    </source>
</evidence>
<keyword evidence="1" id="KW-0732">Signal</keyword>
<reference evidence="4 9" key="1">
    <citation type="journal article" date="2017" name="Antonie Van Leeuwenhoek">
        <title>Phylogenomic resolution of the bacterial genus Pantoea and its relationship with Erwinia and Tatumella.</title>
        <authorList>
            <person name="Palmer M."/>
            <person name="Steenkamp E.T."/>
            <person name="Coetzee M.P."/>
            <person name="Chan W.Y."/>
            <person name="van Zyl E."/>
            <person name="De Maayer P."/>
            <person name="Coutinho T.A."/>
            <person name="Blom J."/>
            <person name="Smits T.H."/>
            <person name="Duffy B."/>
            <person name="Venter S.N."/>
        </authorList>
    </citation>
    <scope>NUCLEOTIDE SEQUENCE [LARGE SCALE GENOMIC DNA]</scope>
    <source>
        <strain evidence="4 9">LMG 2657</strain>
    </source>
</reference>
<dbReference type="Proteomes" id="UP000502005">
    <property type="component" value="Plasmid pNE1B"/>
</dbReference>